<dbReference type="AlphaFoldDB" id="A0A809S8C3"/>
<evidence type="ECO:0000259" key="11">
    <source>
        <dbReference type="Pfam" id="PF02823"/>
    </source>
</evidence>
<keyword evidence="7 8" id="KW-0066">ATP synthesis</keyword>
<dbReference type="InterPro" id="IPR020547">
    <property type="entry name" value="ATP_synth_F1_esu_C"/>
</dbReference>
<dbReference type="Proteomes" id="UP000662873">
    <property type="component" value="Chromosome"/>
</dbReference>
<dbReference type="GO" id="GO:0005524">
    <property type="term" value="F:ATP binding"/>
    <property type="evidence" value="ECO:0007669"/>
    <property type="project" value="UniProtKB-UniRule"/>
</dbReference>
<keyword evidence="8" id="KW-0375">Hydrogen ion transport</keyword>
<dbReference type="SUPFAM" id="SSF51344">
    <property type="entry name" value="Epsilon subunit of F1F0-ATP synthase N-terminal domain"/>
    <property type="match status" value="1"/>
</dbReference>
<keyword evidence="8" id="KW-1003">Cell membrane</keyword>
<reference evidence="12" key="1">
    <citation type="journal article" name="DNA Res.">
        <title>The physiological potential of anammox bacteria as revealed by their core genome structure.</title>
        <authorList>
            <person name="Okubo T."/>
            <person name="Toyoda A."/>
            <person name="Fukuhara K."/>
            <person name="Uchiyama I."/>
            <person name="Harigaya Y."/>
            <person name="Kuroiwa M."/>
            <person name="Suzuki T."/>
            <person name="Murakami Y."/>
            <person name="Suwa Y."/>
            <person name="Takami H."/>
        </authorList>
    </citation>
    <scope>NUCLEOTIDE SEQUENCE</scope>
    <source>
        <strain evidence="12">317325-2</strain>
    </source>
</reference>
<dbReference type="InterPro" id="IPR001469">
    <property type="entry name" value="ATP_synth_F1_dsu/esu"/>
</dbReference>
<comment type="subunit">
    <text evidence="8 9">F-type ATPases have 2 components, CF(1) - the catalytic core - and CF(0) - the membrane proton channel. CF(1) has five subunits: alpha(3), beta(3), gamma(1), delta(1), epsilon(1). CF(0) has three main subunits: a, b and c.</text>
</comment>
<comment type="subcellular location">
    <subcellularLocation>
        <location evidence="8">Cell membrane</location>
        <topology evidence="8">Peripheral membrane protein</topology>
    </subcellularLocation>
    <subcellularLocation>
        <location evidence="1">Endomembrane system</location>
        <topology evidence="1">Peripheral membrane protein</topology>
    </subcellularLocation>
</comment>
<dbReference type="Pfam" id="PF02823">
    <property type="entry name" value="ATP-synt_DE_N"/>
    <property type="match status" value="1"/>
</dbReference>
<evidence type="ECO:0000259" key="10">
    <source>
        <dbReference type="Pfam" id="PF00401"/>
    </source>
</evidence>
<comment type="similarity">
    <text evidence="2 8 9">Belongs to the ATPase epsilon chain family.</text>
</comment>
<dbReference type="EMBL" id="AP021858">
    <property type="protein sequence ID" value="BBO22851.1"/>
    <property type="molecule type" value="Genomic_DNA"/>
</dbReference>
<evidence type="ECO:0000313" key="12">
    <source>
        <dbReference type="EMBL" id="BBO22851.1"/>
    </source>
</evidence>
<dbReference type="Pfam" id="PF00401">
    <property type="entry name" value="ATP-synt_DE"/>
    <property type="match status" value="1"/>
</dbReference>
<feature type="domain" description="ATP synthase F1 complex delta/epsilon subunit N-terminal" evidence="11">
    <location>
        <begin position="5"/>
        <end position="84"/>
    </location>
</feature>
<evidence type="ECO:0000256" key="2">
    <source>
        <dbReference type="ARBA" id="ARBA00005712"/>
    </source>
</evidence>
<dbReference type="CDD" id="cd12152">
    <property type="entry name" value="F1-ATPase_delta"/>
    <property type="match status" value="1"/>
</dbReference>
<evidence type="ECO:0000256" key="1">
    <source>
        <dbReference type="ARBA" id="ARBA00004184"/>
    </source>
</evidence>
<dbReference type="GO" id="GO:0012505">
    <property type="term" value="C:endomembrane system"/>
    <property type="evidence" value="ECO:0007669"/>
    <property type="project" value="UniProtKB-SubCell"/>
</dbReference>
<evidence type="ECO:0000256" key="9">
    <source>
        <dbReference type="RuleBase" id="RU003656"/>
    </source>
</evidence>
<dbReference type="GO" id="GO:0005886">
    <property type="term" value="C:plasma membrane"/>
    <property type="evidence" value="ECO:0007669"/>
    <property type="project" value="UniProtKB-SubCell"/>
</dbReference>
<dbReference type="InterPro" id="IPR036771">
    <property type="entry name" value="ATPsynth_dsu/esu_N"/>
</dbReference>
<name>A0A809S8C3_9BACT</name>
<evidence type="ECO:0000313" key="13">
    <source>
        <dbReference type="Proteomes" id="UP000662873"/>
    </source>
</evidence>
<evidence type="ECO:0000256" key="7">
    <source>
        <dbReference type="ARBA" id="ARBA00023310"/>
    </source>
</evidence>
<dbReference type="GO" id="GO:0045259">
    <property type="term" value="C:proton-transporting ATP synthase complex"/>
    <property type="evidence" value="ECO:0007669"/>
    <property type="project" value="UniProtKB-KW"/>
</dbReference>
<proteinExistence type="inferred from homology"/>
<keyword evidence="3 8" id="KW-0813">Transport</keyword>
<evidence type="ECO:0000256" key="4">
    <source>
        <dbReference type="ARBA" id="ARBA00023065"/>
    </source>
</evidence>
<dbReference type="KEGG" id="npy:NPRO_04460"/>
<keyword evidence="4 8" id="KW-0406">Ion transport</keyword>
<dbReference type="NCBIfam" id="TIGR01216">
    <property type="entry name" value="ATP_synt_epsi"/>
    <property type="match status" value="1"/>
</dbReference>
<dbReference type="PANTHER" id="PTHR13822:SF10">
    <property type="entry name" value="ATP SYNTHASE EPSILON CHAIN, CHLOROPLASTIC"/>
    <property type="match status" value="1"/>
</dbReference>
<comment type="function">
    <text evidence="8">Produces ATP from ADP in the presence of a proton gradient across the membrane.</text>
</comment>
<evidence type="ECO:0000256" key="8">
    <source>
        <dbReference type="HAMAP-Rule" id="MF_00530"/>
    </source>
</evidence>
<protein>
    <recommendedName>
        <fullName evidence="8">ATP synthase epsilon chain</fullName>
    </recommendedName>
    <alternativeName>
        <fullName evidence="8">ATP synthase F1 sector epsilon subunit</fullName>
    </alternativeName>
    <alternativeName>
        <fullName evidence="8">F-ATPase epsilon subunit</fullName>
    </alternativeName>
</protein>
<dbReference type="PANTHER" id="PTHR13822">
    <property type="entry name" value="ATP SYNTHASE DELTA/EPSILON CHAIN"/>
    <property type="match status" value="1"/>
</dbReference>
<dbReference type="Gene3D" id="2.60.15.10">
    <property type="entry name" value="F0F1 ATP synthase delta/epsilon subunit, N-terminal"/>
    <property type="match status" value="1"/>
</dbReference>
<feature type="domain" description="ATP synthase epsilon subunit C-terminal" evidence="10">
    <location>
        <begin position="89"/>
        <end position="133"/>
    </location>
</feature>
<dbReference type="InterPro" id="IPR020546">
    <property type="entry name" value="ATP_synth_F1_dsu/esu_N"/>
</dbReference>
<accession>A0A809S8C3</accession>
<dbReference type="HAMAP" id="MF_00530">
    <property type="entry name" value="ATP_synth_epsil_bac"/>
    <property type="match status" value="1"/>
</dbReference>
<evidence type="ECO:0000256" key="3">
    <source>
        <dbReference type="ARBA" id="ARBA00022448"/>
    </source>
</evidence>
<gene>
    <name evidence="8" type="primary">atpC</name>
    <name evidence="12" type="ORF">NPRO_04460</name>
</gene>
<dbReference type="GO" id="GO:0046933">
    <property type="term" value="F:proton-transporting ATP synthase activity, rotational mechanism"/>
    <property type="evidence" value="ECO:0007669"/>
    <property type="project" value="UniProtKB-UniRule"/>
</dbReference>
<evidence type="ECO:0000256" key="5">
    <source>
        <dbReference type="ARBA" id="ARBA00023136"/>
    </source>
</evidence>
<keyword evidence="5 8" id="KW-0472">Membrane</keyword>
<keyword evidence="6 8" id="KW-0139">CF(1)</keyword>
<evidence type="ECO:0000256" key="6">
    <source>
        <dbReference type="ARBA" id="ARBA00023196"/>
    </source>
</evidence>
<organism evidence="12 13">
    <name type="scientific">Candidatus Nitrosymbiomonas proteolyticus</name>
    <dbReference type="NCBI Taxonomy" id="2608984"/>
    <lineage>
        <taxon>Bacteria</taxon>
        <taxon>Bacillati</taxon>
        <taxon>Armatimonadota</taxon>
        <taxon>Armatimonadota incertae sedis</taxon>
        <taxon>Candidatus Nitrosymbiomonas</taxon>
    </lineage>
</organism>
<sequence length="136" mass="14541">MPQSFHLAVVAPDRSVVELEVVSIVAPGQEGYFGTLANHVPFVAALKAGLLEYELPDGQRQFVALGGGFFEMDGKRATVLADSADLASEIDVAKAQQDLEMARAALKGESSEMTTEEAQRAIDVAISRLRAAQTKH</sequence>